<gene>
    <name evidence="4" type="ORF">UFOPK2242_00536</name>
    <name evidence="5" type="ORF">UFOPK2925_00400</name>
    <name evidence="6" type="ORF">UFOPK2996_00504</name>
    <name evidence="7" type="ORF">UFOPK3317_00352</name>
    <name evidence="8" type="ORF">UFOPK3974_00352</name>
    <name evidence="9" type="ORF">UFOPK4071_00101</name>
</gene>
<keyword evidence="3" id="KW-0812">Transmembrane</keyword>
<dbReference type="GO" id="GO:0043107">
    <property type="term" value="P:type IV pilus-dependent motility"/>
    <property type="evidence" value="ECO:0007669"/>
    <property type="project" value="InterPro"/>
</dbReference>
<feature type="transmembrane region" description="Helical" evidence="3">
    <location>
        <begin position="6"/>
        <end position="26"/>
    </location>
</feature>
<dbReference type="EMBL" id="CAFBPF010000005">
    <property type="protein sequence ID" value="CAB5000666.1"/>
    <property type="molecule type" value="Genomic_DNA"/>
</dbReference>
<dbReference type="EMBL" id="CAFAAH010000047">
    <property type="protein sequence ID" value="CAB4791581.1"/>
    <property type="molecule type" value="Genomic_DNA"/>
</dbReference>
<protein>
    <submittedName>
        <fullName evidence="5">Unannotated protein</fullName>
    </submittedName>
</protein>
<dbReference type="Pfam" id="PF04350">
    <property type="entry name" value="PilO"/>
    <property type="match status" value="1"/>
</dbReference>
<evidence type="ECO:0000313" key="4">
    <source>
        <dbReference type="EMBL" id="CAB4653307.1"/>
    </source>
</evidence>
<dbReference type="AlphaFoldDB" id="A0A6J6VLK0"/>
<sequence length="227" mass="22948">MSRRAILGFVGGTVAVLILWWVLIYSPKTSATSTARSEAAAAERRGLDLEATVARLKELNRNRPELEASLRTLNAAVPATPDLAVFILSANEIAALSGVDFLSISPSPPSVGLGTGAPTTIAISIQVKGGFFAVVDYLNRLEDLERIVVVDGVNLAGQGSGASSASNDPAADPGAISVTLTARMFTRASPAGATGVTSNPGTNGVSGSTGITGSTAPASTTTNLPAN</sequence>
<dbReference type="GO" id="GO:0043683">
    <property type="term" value="P:type IV pilus assembly"/>
    <property type="evidence" value="ECO:0007669"/>
    <property type="project" value="InterPro"/>
</dbReference>
<name>A0A6J6VLK0_9ZZZZ</name>
<dbReference type="InterPro" id="IPR014717">
    <property type="entry name" value="Transl_elong_EF1B/ribsomal_bS6"/>
</dbReference>
<evidence type="ECO:0000313" key="7">
    <source>
        <dbReference type="EMBL" id="CAB4859983.1"/>
    </source>
</evidence>
<evidence type="ECO:0000256" key="1">
    <source>
        <dbReference type="SAM" id="Coils"/>
    </source>
</evidence>
<feature type="region of interest" description="Disordered" evidence="2">
    <location>
        <begin position="190"/>
        <end position="227"/>
    </location>
</feature>
<feature type="coiled-coil region" evidence="1">
    <location>
        <begin position="49"/>
        <end position="76"/>
    </location>
</feature>
<dbReference type="EMBL" id="CAEZWM010000047">
    <property type="protein sequence ID" value="CAB4653307.1"/>
    <property type="molecule type" value="Genomic_DNA"/>
</dbReference>
<proteinExistence type="predicted"/>
<evidence type="ECO:0000313" key="9">
    <source>
        <dbReference type="EMBL" id="CAB5000666.1"/>
    </source>
</evidence>
<keyword evidence="3" id="KW-1133">Transmembrane helix</keyword>
<evidence type="ECO:0000256" key="3">
    <source>
        <dbReference type="SAM" id="Phobius"/>
    </source>
</evidence>
<organism evidence="5">
    <name type="scientific">freshwater metagenome</name>
    <dbReference type="NCBI Taxonomy" id="449393"/>
    <lineage>
        <taxon>unclassified sequences</taxon>
        <taxon>metagenomes</taxon>
        <taxon>ecological metagenomes</taxon>
    </lineage>
</organism>
<evidence type="ECO:0000313" key="5">
    <source>
        <dbReference type="EMBL" id="CAB4773312.1"/>
    </source>
</evidence>
<keyword evidence="3" id="KW-0472">Membrane</keyword>
<reference evidence="5" key="1">
    <citation type="submission" date="2020-05" db="EMBL/GenBank/DDBJ databases">
        <authorList>
            <person name="Chiriac C."/>
            <person name="Salcher M."/>
            <person name="Ghai R."/>
            <person name="Kavagutti S V."/>
        </authorList>
    </citation>
    <scope>NUCLEOTIDE SEQUENCE</scope>
</reference>
<evidence type="ECO:0000313" key="6">
    <source>
        <dbReference type="EMBL" id="CAB4791581.1"/>
    </source>
</evidence>
<dbReference type="EMBL" id="CAEZZU010000037">
    <property type="protein sequence ID" value="CAB4773312.1"/>
    <property type="molecule type" value="Genomic_DNA"/>
</dbReference>
<dbReference type="Gene3D" id="3.30.70.60">
    <property type="match status" value="1"/>
</dbReference>
<evidence type="ECO:0000313" key="8">
    <source>
        <dbReference type="EMBL" id="CAB4980870.1"/>
    </source>
</evidence>
<dbReference type="InterPro" id="IPR007445">
    <property type="entry name" value="PilO"/>
</dbReference>
<accession>A0A6J6VLK0</accession>
<keyword evidence="1" id="KW-0175">Coiled coil</keyword>
<dbReference type="EMBL" id="CAFBOR010000030">
    <property type="protein sequence ID" value="CAB4980870.1"/>
    <property type="molecule type" value="Genomic_DNA"/>
</dbReference>
<dbReference type="EMBL" id="CAFBLK010000043">
    <property type="protein sequence ID" value="CAB4859983.1"/>
    <property type="molecule type" value="Genomic_DNA"/>
</dbReference>
<evidence type="ECO:0000256" key="2">
    <source>
        <dbReference type="SAM" id="MobiDB-lite"/>
    </source>
</evidence>
<feature type="compositionally biased region" description="Low complexity" evidence="2">
    <location>
        <begin position="201"/>
        <end position="227"/>
    </location>
</feature>